<dbReference type="EMBL" id="LS992241">
    <property type="protein sequence ID" value="SYX83764.1"/>
    <property type="molecule type" value="Genomic_DNA"/>
</dbReference>
<proteinExistence type="predicted"/>
<dbReference type="AlphaFoldDB" id="A0A383RB68"/>
<reference evidence="2" key="1">
    <citation type="submission" date="2018-08" db="EMBL/GenBank/DDBJ databases">
        <authorList>
            <person name="Chevrot R."/>
        </authorList>
    </citation>
    <scope>NUCLEOTIDE SEQUENCE [LARGE SCALE GENOMIC DNA]</scope>
</reference>
<organism evidence="1 2">
    <name type="scientific">Paenibacillus alvei</name>
    <name type="common">Bacillus alvei</name>
    <dbReference type="NCBI Taxonomy" id="44250"/>
    <lineage>
        <taxon>Bacteria</taxon>
        <taxon>Bacillati</taxon>
        <taxon>Bacillota</taxon>
        <taxon>Bacilli</taxon>
        <taxon>Bacillales</taxon>
        <taxon>Paenibacillaceae</taxon>
        <taxon>Paenibacillus</taxon>
    </lineage>
</organism>
<sequence length="56" mass="6435">MAGTALFPCGNKSSEALIVHNLRICIYYAQLYYANIKRSLILQSIELKKFIERVTK</sequence>
<dbReference type="Proteomes" id="UP000304148">
    <property type="component" value="Chromosome"/>
</dbReference>
<protein>
    <submittedName>
        <fullName evidence="1">Uncharacterized protein</fullName>
    </submittedName>
</protein>
<evidence type="ECO:0000313" key="1">
    <source>
        <dbReference type="EMBL" id="SYX83764.1"/>
    </source>
</evidence>
<name>A0A383RB68_PAEAL</name>
<evidence type="ECO:0000313" key="2">
    <source>
        <dbReference type="Proteomes" id="UP000304148"/>
    </source>
</evidence>
<gene>
    <name evidence="1" type="ORF">PBLR_12186</name>
</gene>
<accession>A0A383RB68</accession>